<dbReference type="SUPFAM" id="SSF47384">
    <property type="entry name" value="Homodimeric domain of signal transducing histidine kinase"/>
    <property type="match status" value="1"/>
</dbReference>
<dbReference type="CDD" id="cd17546">
    <property type="entry name" value="REC_hyHK_CKI1_RcsC-like"/>
    <property type="match status" value="1"/>
</dbReference>
<feature type="transmembrane region" description="Helical" evidence="14">
    <location>
        <begin position="51"/>
        <end position="73"/>
    </location>
</feature>
<evidence type="ECO:0000256" key="11">
    <source>
        <dbReference type="ARBA" id="ARBA00023136"/>
    </source>
</evidence>
<dbReference type="InterPro" id="IPR005467">
    <property type="entry name" value="His_kinase_dom"/>
</dbReference>
<dbReference type="SUPFAM" id="SSF55785">
    <property type="entry name" value="PYP-like sensor domain (PAS domain)"/>
    <property type="match status" value="2"/>
</dbReference>
<sequence>LRSLFPEGLSFARPTYILRIALGAIVGGLASALVGAPLVAYGHHIDPGRLFIGWVVADALSTLLFVPLIVQIADYRASSREERPSFGKIAAMTLMVVAAAAGVFGQTLGPSLYLLAPVVLAATLALGPLGAAIGVAASAATALPLTYYGFGPVAKLYADWQARALFLELYCVVLIFSTAPVAGTLARIRRISSDLEASREQYSSLVGNLGEVIFKTDDRGRWSFLNPAWEKLTGRSVNASLGRSFLHIVDPAARDRALRDFAPLLEGAVGQCQVELRCRRADGSALWCEVTAESERAADGRPISFSGTMRDISARKASELKLAESERRFRTIAEYATDIIMTSDQSSVCTYVSPSVHEILGYDPREIIGKRMIDFVHPDEVDERNSVRSALLGDPELSSSSRIRMRHANGKWLWMEAKSRLIDEDPKHPRILSVIRDVETSKLLEEALVSARDAAEATAKAKNDFIAMISHEIRTPMTGILGMIDLLRETESASERARYVQILESSSRTLMRVLDDVLDVAKLDAGAVRIEAAAFDLRLLAATTVDLFRSGAAARGVSMSLAFDGPAPAYVLGDAARLQQILANLVGNAVKFTFEGSIVLRVRQEAGDLWSFRIADQGVGIAPEALATIFEPFSQADVSTTRRFGGTGLGLTIARRLVEAQGGALTVESVVGKGSTFAFTIPLPAASGPVEAMVDVGVGPASGEGQPLSLLVAEDNAVNRLLIVTLLRRMGHRALTVDNGRLAVTAARQGGYDAILMDVQMPVMDGVEAARAIRALPAPNGTVPIIAITADPFAEDSDRLASVGFAAIIAKPIERAALVEALSRIAPRGAPRPDIDHVALAEMEAHVGRAGVEQLLDLFVADGAVRRAALAAALDAHDLQTVRKQAHAIAGGASAAGTRRLEAMARRAMRARSTLVEGRALLEALDDALTQVGAMLARRPSTEHA</sequence>
<protein>
    <recommendedName>
        <fullName evidence="3">histidine kinase</fullName>
        <ecNumber evidence="3">2.7.13.3</ecNumber>
    </recommendedName>
</protein>
<feature type="modified residue" description="Phosphohistidine" evidence="12">
    <location>
        <position position="887"/>
    </location>
</feature>
<feature type="transmembrane region" description="Helical" evidence="14">
    <location>
        <begin position="112"/>
        <end position="145"/>
    </location>
</feature>
<dbReference type="GO" id="GO:0005886">
    <property type="term" value="C:plasma membrane"/>
    <property type="evidence" value="ECO:0007669"/>
    <property type="project" value="UniProtKB-SubCell"/>
</dbReference>
<feature type="transmembrane region" description="Helical" evidence="14">
    <location>
        <begin position="165"/>
        <end position="186"/>
    </location>
</feature>
<dbReference type="PROSITE" id="PS50110">
    <property type="entry name" value="RESPONSE_REGULATORY"/>
    <property type="match status" value="1"/>
</dbReference>
<evidence type="ECO:0000256" key="13">
    <source>
        <dbReference type="PROSITE-ProRule" id="PRU00169"/>
    </source>
</evidence>
<comment type="subcellular location">
    <subcellularLocation>
        <location evidence="2">Cell membrane</location>
        <topology evidence="2">Multi-pass membrane protein</topology>
    </subcellularLocation>
</comment>
<dbReference type="Gene3D" id="3.30.565.10">
    <property type="entry name" value="Histidine kinase-like ATPase, C-terminal domain"/>
    <property type="match status" value="1"/>
</dbReference>
<evidence type="ECO:0000256" key="7">
    <source>
        <dbReference type="ARBA" id="ARBA00022741"/>
    </source>
</evidence>
<evidence type="ECO:0000256" key="1">
    <source>
        <dbReference type="ARBA" id="ARBA00000085"/>
    </source>
</evidence>
<feature type="domain" description="PAS" evidence="17">
    <location>
        <begin position="198"/>
        <end position="268"/>
    </location>
</feature>
<evidence type="ECO:0000259" key="16">
    <source>
        <dbReference type="PROSITE" id="PS50110"/>
    </source>
</evidence>
<keyword evidence="6 14" id="KW-0812">Transmembrane</keyword>
<dbReference type="Pfam" id="PF00512">
    <property type="entry name" value="HisKA"/>
    <property type="match status" value="1"/>
</dbReference>
<evidence type="ECO:0000256" key="10">
    <source>
        <dbReference type="ARBA" id="ARBA00023012"/>
    </source>
</evidence>
<feature type="domain" description="HPt" evidence="19">
    <location>
        <begin position="848"/>
        <end position="939"/>
    </location>
</feature>
<dbReference type="Gene3D" id="3.40.50.2300">
    <property type="match status" value="1"/>
</dbReference>
<evidence type="ECO:0000256" key="8">
    <source>
        <dbReference type="ARBA" id="ARBA00022840"/>
    </source>
</evidence>
<dbReference type="Pfam" id="PF01627">
    <property type="entry name" value="Hpt"/>
    <property type="match status" value="1"/>
</dbReference>
<dbReference type="SUPFAM" id="SSF55874">
    <property type="entry name" value="ATPase domain of HSP90 chaperone/DNA topoisomerase II/histidine kinase"/>
    <property type="match status" value="1"/>
</dbReference>
<evidence type="ECO:0000259" key="18">
    <source>
        <dbReference type="PROSITE" id="PS50113"/>
    </source>
</evidence>
<name>A0A2W5BUD4_9SPHN</name>
<evidence type="ECO:0000313" key="21">
    <source>
        <dbReference type="Proteomes" id="UP000249066"/>
    </source>
</evidence>
<evidence type="ECO:0000259" key="17">
    <source>
        <dbReference type="PROSITE" id="PS50112"/>
    </source>
</evidence>
<dbReference type="InterPro" id="IPR013655">
    <property type="entry name" value="PAS_fold_3"/>
</dbReference>
<keyword evidence="7" id="KW-0547">Nucleotide-binding</keyword>
<organism evidence="20 21">
    <name type="scientific">Sphingomonas sanxanigenens</name>
    <dbReference type="NCBI Taxonomy" id="397260"/>
    <lineage>
        <taxon>Bacteria</taxon>
        <taxon>Pseudomonadati</taxon>
        <taxon>Pseudomonadota</taxon>
        <taxon>Alphaproteobacteria</taxon>
        <taxon>Sphingomonadales</taxon>
        <taxon>Sphingomonadaceae</taxon>
        <taxon>Sphingomonas</taxon>
    </lineage>
</organism>
<evidence type="ECO:0000256" key="9">
    <source>
        <dbReference type="ARBA" id="ARBA00022989"/>
    </source>
</evidence>
<dbReference type="PROSITE" id="PS50112">
    <property type="entry name" value="PAS"/>
    <property type="match status" value="2"/>
</dbReference>
<dbReference type="PROSITE" id="PS50113">
    <property type="entry name" value="PAC"/>
    <property type="match status" value="2"/>
</dbReference>
<dbReference type="Gene3D" id="3.30.450.20">
    <property type="entry name" value="PAS domain"/>
    <property type="match status" value="2"/>
</dbReference>
<dbReference type="InterPro" id="IPR036641">
    <property type="entry name" value="HPT_dom_sf"/>
</dbReference>
<dbReference type="CDD" id="cd16922">
    <property type="entry name" value="HATPase_EvgS-ArcB-TorS-like"/>
    <property type="match status" value="1"/>
</dbReference>
<dbReference type="InterPro" id="IPR004358">
    <property type="entry name" value="Sig_transdc_His_kin-like_C"/>
</dbReference>
<dbReference type="GO" id="GO:0000155">
    <property type="term" value="F:phosphorelay sensor kinase activity"/>
    <property type="evidence" value="ECO:0007669"/>
    <property type="project" value="InterPro"/>
</dbReference>
<comment type="caution">
    <text evidence="20">The sequence shown here is derived from an EMBL/GenBank/DDBJ whole genome shotgun (WGS) entry which is preliminary data.</text>
</comment>
<keyword evidence="9 14" id="KW-1133">Transmembrane helix</keyword>
<dbReference type="InterPro" id="IPR011006">
    <property type="entry name" value="CheY-like_superfamily"/>
</dbReference>
<proteinExistence type="predicted"/>
<evidence type="ECO:0000256" key="3">
    <source>
        <dbReference type="ARBA" id="ARBA00012438"/>
    </source>
</evidence>
<dbReference type="SMART" id="SM00387">
    <property type="entry name" value="HATPase_c"/>
    <property type="match status" value="1"/>
</dbReference>
<dbReference type="InterPro" id="IPR001789">
    <property type="entry name" value="Sig_transdc_resp-reg_receiver"/>
</dbReference>
<evidence type="ECO:0000256" key="2">
    <source>
        <dbReference type="ARBA" id="ARBA00004651"/>
    </source>
</evidence>
<evidence type="ECO:0000256" key="4">
    <source>
        <dbReference type="ARBA" id="ARBA00022475"/>
    </source>
</evidence>
<dbReference type="Gene3D" id="1.10.287.130">
    <property type="match status" value="1"/>
</dbReference>
<feature type="domain" description="PAS" evidence="17">
    <location>
        <begin position="325"/>
        <end position="383"/>
    </location>
</feature>
<dbReference type="GO" id="GO:0006355">
    <property type="term" value="P:regulation of DNA-templated transcription"/>
    <property type="evidence" value="ECO:0007669"/>
    <property type="project" value="InterPro"/>
</dbReference>
<feature type="transmembrane region" description="Helical" evidence="14">
    <location>
        <begin position="85"/>
        <end position="105"/>
    </location>
</feature>
<dbReference type="CDD" id="cd00082">
    <property type="entry name" value="HisKA"/>
    <property type="match status" value="1"/>
</dbReference>
<dbReference type="Pfam" id="PF08447">
    <property type="entry name" value="PAS_3"/>
    <property type="match status" value="1"/>
</dbReference>
<dbReference type="PANTHER" id="PTHR45339">
    <property type="entry name" value="HYBRID SIGNAL TRANSDUCTION HISTIDINE KINASE J"/>
    <property type="match status" value="1"/>
</dbReference>
<dbReference type="InterPro" id="IPR035965">
    <property type="entry name" value="PAS-like_dom_sf"/>
</dbReference>
<feature type="domain" description="PAC" evidence="18">
    <location>
        <begin position="399"/>
        <end position="450"/>
    </location>
</feature>
<comment type="catalytic activity">
    <reaction evidence="1">
        <text>ATP + protein L-histidine = ADP + protein N-phospho-L-histidine.</text>
        <dbReference type="EC" id="2.7.13.3"/>
    </reaction>
</comment>
<keyword evidence="11 14" id="KW-0472">Membrane</keyword>
<dbReference type="Pfam" id="PF00072">
    <property type="entry name" value="Response_reg"/>
    <property type="match status" value="1"/>
</dbReference>
<dbReference type="EC" id="2.7.13.3" evidence="3"/>
<dbReference type="InterPro" id="IPR003594">
    <property type="entry name" value="HATPase_dom"/>
</dbReference>
<dbReference type="InterPro" id="IPR000700">
    <property type="entry name" value="PAS-assoc_C"/>
</dbReference>
<gene>
    <name evidence="20" type="ORF">DI623_15955</name>
</gene>
<evidence type="ECO:0000313" key="20">
    <source>
        <dbReference type="EMBL" id="PZO86745.1"/>
    </source>
</evidence>
<feature type="non-terminal residue" evidence="20">
    <location>
        <position position="1"/>
    </location>
</feature>
<feature type="transmembrane region" description="Helical" evidence="14">
    <location>
        <begin position="16"/>
        <end position="39"/>
    </location>
</feature>
<dbReference type="SMART" id="SM00448">
    <property type="entry name" value="REC"/>
    <property type="match status" value="1"/>
</dbReference>
<feature type="domain" description="PAC" evidence="18">
    <location>
        <begin position="272"/>
        <end position="324"/>
    </location>
</feature>
<dbReference type="InterPro" id="IPR036890">
    <property type="entry name" value="HATPase_C_sf"/>
</dbReference>
<evidence type="ECO:0000259" key="15">
    <source>
        <dbReference type="PROSITE" id="PS50109"/>
    </source>
</evidence>
<dbReference type="CDD" id="cd00130">
    <property type="entry name" value="PAS"/>
    <property type="match status" value="2"/>
</dbReference>
<dbReference type="SMART" id="SM00086">
    <property type="entry name" value="PAC"/>
    <property type="match status" value="2"/>
</dbReference>
<dbReference type="FunFam" id="3.30.565.10:FF:000010">
    <property type="entry name" value="Sensor histidine kinase RcsC"/>
    <property type="match status" value="1"/>
</dbReference>
<dbReference type="Pfam" id="PF00989">
    <property type="entry name" value="PAS"/>
    <property type="match status" value="1"/>
</dbReference>
<keyword evidence="4" id="KW-1003">Cell membrane</keyword>
<dbReference type="SUPFAM" id="SSF52172">
    <property type="entry name" value="CheY-like"/>
    <property type="match status" value="1"/>
</dbReference>
<feature type="domain" description="Response regulatory" evidence="16">
    <location>
        <begin position="709"/>
        <end position="826"/>
    </location>
</feature>
<dbReference type="SMART" id="SM00091">
    <property type="entry name" value="PAS"/>
    <property type="match status" value="2"/>
</dbReference>
<accession>A0A2W5BUD4</accession>
<dbReference type="PRINTS" id="PR00344">
    <property type="entry name" value="BCTRLSENSOR"/>
</dbReference>
<evidence type="ECO:0000256" key="14">
    <source>
        <dbReference type="SAM" id="Phobius"/>
    </source>
</evidence>
<feature type="modified residue" description="4-aspartylphosphate" evidence="13">
    <location>
        <position position="758"/>
    </location>
</feature>
<evidence type="ECO:0000256" key="12">
    <source>
        <dbReference type="PROSITE-ProRule" id="PRU00110"/>
    </source>
</evidence>
<dbReference type="SMART" id="SM00388">
    <property type="entry name" value="HisKA"/>
    <property type="match status" value="1"/>
</dbReference>
<dbReference type="PANTHER" id="PTHR45339:SF1">
    <property type="entry name" value="HYBRID SIGNAL TRANSDUCTION HISTIDINE KINASE J"/>
    <property type="match status" value="1"/>
</dbReference>
<dbReference type="InterPro" id="IPR008207">
    <property type="entry name" value="Sig_transdc_His_kin_Hpt_dom"/>
</dbReference>
<dbReference type="EMBL" id="QFNN01000175">
    <property type="protein sequence ID" value="PZO86745.1"/>
    <property type="molecule type" value="Genomic_DNA"/>
</dbReference>
<keyword evidence="5 13" id="KW-0597">Phosphoprotein</keyword>
<evidence type="ECO:0000259" key="19">
    <source>
        <dbReference type="PROSITE" id="PS50894"/>
    </source>
</evidence>
<dbReference type="SUPFAM" id="SSF47226">
    <property type="entry name" value="Histidine-containing phosphotransfer domain, HPT domain"/>
    <property type="match status" value="1"/>
</dbReference>
<dbReference type="PROSITE" id="PS50894">
    <property type="entry name" value="HPT"/>
    <property type="match status" value="1"/>
</dbReference>
<evidence type="ECO:0000256" key="6">
    <source>
        <dbReference type="ARBA" id="ARBA00022692"/>
    </source>
</evidence>
<dbReference type="NCBIfam" id="TIGR00229">
    <property type="entry name" value="sensory_box"/>
    <property type="match status" value="2"/>
</dbReference>
<evidence type="ECO:0000256" key="5">
    <source>
        <dbReference type="ARBA" id="ARBA00022553"/>
    </source>
</evidence>
<feature type="domain" description="Histidine kinase" evidence="15">
    <location>
        <begin position="468"/>
        <end position="685"/>
    </location>
</feature>
<dbReference type="InterPro" id="IPR003661">
    <property type="entry name" value="HisK_dim/P_dom"/>
</dbReference>
<dbReference type="Gene3D" id="1.20.120.160">
    <property type="entry name" value="HPT domain"/>
    <property type="match status" value="1"/>
</dbReference>
<dbReference type="GO" id="GO:0005524">
    <property type="term" value="F:ATP binding"/>
    <property type="evidence" value="ECO:0007669"/>
    <property type="project" value="UniProtKB-KW"/>
</dbReference>
<dbReference type="Proteomes" id="UP000249066">
    <property type="component" value="Unassembled WGS sequence"/>
</dbReference>
<keyword evidence="8" id="KW-0067">ATP-binding</keyword>
<keyword evidence="10" id="KW-0902">Two-component regulatory system</keyword>
<dbReference type="InterPro" id="IPR013767">
    <property type="entry name" value="PAS_fold"/>
</dbReference>
<dbReference type="AlphaFoldDB" id="A0A2W5BUD4"/>
<dbReference type="InterPro" id="IPR000014">
    <property type="entry name" value="PAS"/>
</dbReference>
<dbReference type="InterPro" id="IPR001610">
    <property type="entry name" value="PAC"/>
</dbReference>
<dbReference type="PROSITE" id="PS50109">
    <property type="entry name" value="HIS_KIN"/>
    <property type="match status" value="1"/>
</dbReference>
<dbReference type="Pfam" id="PF02518">
    <property type="entry name" value="HATPase_c"/>
    <property type="match status" value="1"/>
</dbReference>
<reference evidence="20 21" key="1">
    <citation type="submission" date="2017-08" db="EMBL/GenBank/DDBJ databases">
        <title>Infants hospitalized years apart are colonized by the same room-sourced microbial strains.</title>
        <authorList>
            <person name="Brooks B."/>
            <person name="Olm M.R."/>
            <person name="Firek B.A."/>
            <person name="Baker R."/>
            <person name="Thomas B.C."/>
            <person name="Morowitz M.J."/>
            <person name="Banfield J.F."/>
        </authorList>
    </citation>
    <scope>NUCLEOTIDE SEQUENCE [LARGE SCALE GENOMIC DNA]</scope>
    <source>
        <strain evidence="20">S2_018_000_R2_101</strain>
    </source>
</reference>
<dbReference type="InterPro" id="IPR036097">
    <property type="entry name" value="HisK_dim/P_sf"/>
</dbReference>